<dbReference type="Pfam" id="PF03800">
    <property type="entry name" value="Nuf2"/>
    <property type="match status" value="1"/>
</dbReference>
<keyword evidence="6" id="KW-0158">Chromosome</keyword>
<dbReference type="OrthoDB" id="8194677at2759"/>
<evidence type="ECO:0000256" key="4">
    <source>
        <dbReference type="ARBA" id="ARBA00005498"/>
    </source>
</evidence>
<keyword evidence="13" id="KW-0137">Centromere</keyword>
<keyword evidence="12" id="KW-0131">Cell cycle</keyword>
<evidence type="ECO:0000256" key="14">
    <source>
        <dbReference type="SAM" id="MobiDB-lite"/>
    </source>
</evidence>
<evidence type="ECO:0000256" key="9">
    <source>
        <dbReference type="ARBA" id="ARBA00022838"/>
    </source>
</evidence>
<evidence type="ECO:0000259" key="15">
    <source>
        <dbReference type="Pfam" id="PF03800"/>
    </source>
</evidence>
<evidence type="ECO:0000256" key="8">
    <source>
        <dbReference type="ARBA" id="ARBA00022776"/>
    </source>
</evidence>
<evidence type="ECO:0000256" key="7">
    <source>
        <dbReference type="ARBA" id="ARBA00022618"/>
    </source>
</evidence>
<gene>
    <name evidence="17" type="primary">nuf2</name>
    <name evidence="17" type="ORF">DBV05_g5890</name>
</gene>
<feature type="domain" description="Kinetochore protein Nuf2 N-terminal" evidence="15">
    <location>
        <begin position="12"/>
        <end position="154"/>
    </location>
</feature>
<keyword evidence="9" id="KW-0995">Kinetochore</keyword>
<dbReference type="GO" id="GO:0045132">
    <property type="term" value="P:meiotic chromosome segregation"/>
    <property type="evidence" value="ECO:0007669"/>
    <property type="project" value="TreeGrafter"/>
</dbReference>
<organism evidence="17 18">
    <name type="scientific">Lasiodiplodia theobromae</name>
    <dbReference type="NCBI Taxonomy" id="45133"/>
    <lineage>
        <taxon>Eukaryota</taxon>
        <taxon>Fungi</taxon>
        <taxon>Dikarya</taxon>
        <taxon>Ascomycota</taxon>
        <taxon>Pezizomycotina</taxon>
        <taxon>Dothideomycetes</taxon>
        <taxon>Dothideomycetes incertae sedis</taxon>
        <taxon>Botryosphaeriales</taxon>
        <taxon>Botryosphaeriaceae</taxon>
        <taxon>Lasiodiplodia</taxon>
    </lineage>
</organism>
<dbReference type="GO" id="GO:0031262">
    <property type="term" value="C:Ndc80 complex"/>
    <property type="evidence" value="ECO:0007669"/>
    <property type="project" value="InterPro"/>
</dbReference>
<dbReference type="GO" id="GO:0007052">
    <property type="term" value="P:mitotic spindle organization"/>
    <property type="evidence" value="ECO:0007669"/>
    <property type="project" value="TreeGrafter"/>
</dbReference>
<dbReference type="GO" id="GO:0051301">
    <property type="term" value="P:cell division"/>
    <property type="evidence" value="ECO:0007669"/>
    <property type="project" value="UniProtKB-KW"/>
</dbReference>
<dbReference type="PANTHER" id="PTHR21650:SF2">
    <property type="entry name" value="KINETOCHORE PROTEIN NUF2"/>
    <property type="match status" value="1"/>
</dbReference>
<dbReference type="Gene3D" id="1.10.418.60">
    <property type="entry name" value="Ncd80 complex, Nuf2 subunit"/>
    <property type="match status" value="1"/>
</dbReference>
<sequence>MNNHRGRQQEEDSFMTLPDREIASCISDIGINFSIADLQKPNPQQIQKVFEWFAELLMNTTREVVAPAMKAAADDMAGEDLADRIFTPDTRDLMGFFVIMRKLLMECGIHDFTFQDLYKPTRERLVKIFSYIINFIRFRESQTTVIDEHFNKSERTKLRIEQLYNENQDKENHLQELERSRKTTETQMAAKEKRQKELKQRLLDLKMGQEKVVERLEMVKEEQRRLKELLENKTEQTMNVRQDAAKLRPYTTQSPAVLEASLKDLNTNLAADRAAIDALDRRGRALQTSTETFTAVAKDVDDCTRLLGDLAQDIKQEQEELAKADRHRQALSERSNNVRDVERQEKLLTKQLANVNARTEKLRKNADDKAEAARVRMEELKAVHKKLAEERGEKSREMERRRVRIEQTEKKMTDLKENIENEVNITREQYMQLESHIKLYITEMDQSISC</sequence>
<evidence type="ECO:0000313" key="17">
    <source>
        <dbReference type="EMBL" id="KAB2575411.1"/>
    </source>
</evidence>
<dbReference type="GO" id="GO:0051315">
    <property type="term" value="P:attachment of mitotic spindle microtubules to kinetochore"/>
    <property type="evidence" value="ECO:0007669"/>
    <property type="project" value="TreeGrafter"/>
</dbReference>
<evidence type="ECO:0000256" key="2">
    <source>
        <dbReference type="ARBA" id="ARBA00004123"/>
    </source>
</evidence>
<evidence type="ECO:0000256" key="11">
    <source>
        <dbReference type="ARBA" id="ARBA00023242"/>
    </source>
</evidence>
<proteinExistence type="inferred from homology"/>
<dbReference type="InterPro" id="IPR005549">
    <property type="entry name" value="Kinetochore_Nuf2_N"/>
</dbReference>
<evidence type="ECO:0000256" key="10">
    <source>
        <dbReference type="ARBA" id="ARBA00023054"/>
    </source>
</evidence>
<feature type="region of interest" description="Disordered" evidence="14">
    <location>
        <begin position="323"/>
        <end position="343"/>
    </location>
</feature>
<evidence type="ECO:0000256" key="13">
    <source>
        <dbReference type="ARBA" id="ARBA00023328"/>
    </source>
</evidence>
<dbReference type="AlphaFoldDB" id="A0A5N5DCH2"/>
<keyword evidence="7" id="KW-0132">Cell division</keyword>
<comment type="subcellular location">
    <subcellularLocation>
        <location evidence="3">Chromosome</location>
        <location evidence="3">Centromere</location>
        <location evidence="3">Kinetochore</location>
    </subcellularLocation>
    <subcellularLocation>
        <location evidence="2">Nucleus</location>
    </subcellularLocation>
</comment>
<dbReference type="GO" id="GO:0005634">
    <property type="term" value="C:nucleus"/>
    <property type="evidence" value="ECO:0007669"/>
    <property type="project" value="UniProtKB-SubCell"/>
</dbReference>
<dbReference type="Pfam" id="PF18595">
    <property type="entry name" value="Nuf2_DHR10-like"/>
    <property type="match status" value="1"/>
</dbReference>
<dbReference type="EMBL" id="VCHE01000033">
    <property type="protein sequence ID" value="KAB2575411.1"/>
    <property type="molecule type" value="Genomic_DNA"/>
</dbReference>
<comment type="function">
    <text evidence="1">Acts as a component of the essential kinetochore-associated NDC80 complex, which is required for chromosome segregation and spindle checkpoint activity.</text>
</comment>
<accession>A0A5N5DCH2</accession>
<dbReference type="PANTHER" id="PTHR21650">
    <property type="entry name" value="MEMBRALIN/KINETOCHORE PROTEIN NUF2"/>
    <property type="match status" value="1"/>
</dbReference>
<reference evidence="17 18" key="1">
    <citation type="journal article" date="2019" name="Sci. Rep.">
        <title>A multi-omics analysis of the grapevine pathogen Lasiodiplodia theobromae reveals that temperature affects the expression of virulence- and pathogenicity-related genes.</title>
        <authorList>
            <person name="Felix C."/>
            <person name="Meneses R."/>
            <person name="Goncalves M.F.M."/>
            <person name="Tilleman L."/>
            <person name="Duarte A.S."/>
            <person name="Jorrin-Novo J.V."/>
            <person name="Van de Peer Y."/>
            <person name="Deforce D."/>
            <person name="Van Nieuwerburgh F."/>
            <person name="Esteves A.C."/>
            <person name="Alves A."/>
        </authorList>
    </citation>
    <scope>NUCLEOTIDE SEQUENCE [LARGE SCALE GENOMIC DNA]</scope>
    <source>
        <strain evidence="17 18">LA-SOL3</strain>
    </source>
</reference>
<feature type="domain" description="Nuf2 DHR10-like" evidence="16">
    <location>
        <begin position="267"/>
        <end position="382"/>
    </location>
</feature>
<evidence type="ECO:0000256" key="3">
    <source>
        <dbReference type="ARBA" id="ARBA00004629"/>
    </source>
</evidence>
<evidence type="ECO:0000256" key="1">
    <source>
        <dbReference type="ARBA" id="ARBA00002772"/>
    </source>
</evidence>
<evidence type="ECO:0000256" key="12">
    <source>
        <dbReference type="ARBA" id="ARBA00023306"/>
    </source>
</evidence>
<keyword evidence="8" id="KW-0498">Mitosis</keyword>
<keyword evidence="11" id="KW-0539">Nucleus</keyword>
<dbReference type="GO" id="GO:0044877">
    <property type="term" value="F:protein-containing complex binding"/>
    <property type="evidence" value="ECO:0007669"/>
    <property type="project" value="TreeGrafter"/>
</dbReference>
<protein>
    <recommendedName>
        <fullName evidence="5">Probable kinetochore protein NUF2</fullName>
    </recommendedName>
</protein>
<keyword evidence="18" id="KW-1185">Reference proteome</keyword>
<comment type="caution">
    <text evidence="17">The sequence shown here is derived from an EMBL/GenBank/DDBJ whole genome shotgun (WGS) entry which is preliminary data.</text>
</comment>
<evidence type="ECO:0000259" key="16">
    <source>
        <dbReference type="Pfam" id="PF18595"/>
    </source>
</evidence>
<evidence type="ECO:0000256" key="6">
    <source>
        <dbReference type="ARBA" id="ARBA00022454"/>
    </source>
</evidence>
<evidence type="ECO:0000313" key="18">
    <source>
        <dbReference type="Proteomes" id="UP000325902"/>
    </source>
</evidence>
<comment type="similarity">
    <text evidence="4">Belongs to the NUF2 family.</text>
</comment>
<dbReference type="InterPro" id="IPR038275">
    <property type="entry name" value="Nuf2_N_sf"/>
</dbReference>
<name>A0A5N5DCH2_9PEZI</name>
<dbReference type="GO" id="GO:0051383">
    <property type="term" value="P:kinetochore organization"/>
    <property type="evidence" value="ECO:0007669"/>
    <property type="project" value="TreeGrafter"/>
</dbReference>
<evidence type="ECO:0000256" key="5">
    <source>
        <dbReference type="ARBA" id="ARBA00017594"/>
    </source>
</evidence>
<dbReference type="InterPro" id="IPR041112">
    <property type="entry name" value="Nuf2_DHR10-like"/>
</dbReference>
<keyword evidence="10" id="KW-0175">Coiled coil</keyword>
<dbReference type="Proteomes" id="UP000325902">
    <property type="component" value="Unassembled WGS sequence"/>
</dbReference>